<reference evidence="1 2" key="1">
    <citation type="submission" date="2018-06" db="EMBL/GenBank/DDBJ databases">
        <authorList>
            <consortium name="Pathogen Informatics"/>
            <person name="Doyle S."/>
        </authorList>
    </citation>
    <scope>NUCLEOTIDE SEQUENCE [LARGE SCALE GENOMIC DNA]</scope>
    <source>
        <strain evidence="1 2">NCTC11343</strain>
    </source>
</reference>
<dbReference type="EMBL" id="UAUU01000002">
    <property type="protein sequence ID" value="SPZ84476.1"/>
    <property type="molecule type" value="Genomic_DNA"/>
</dbReference>
<name>A0A2X2IYU4_SPHMU</name>
<dbReference type="PROSITE" id="PS51257">
    <property type="entry name" value="PROKAR_LIPOPROTEIN"/>
    <property type="match status" value="1"/>
</dbReference>
<dbReference type="Proteomes" id="UP000251241">
    <property type="component" value="Unassembled WGS sequence"/>
</dbReference>
<dbReference type="RefSeq" id="WP_112373945.1">
    <property type="nucleotide sequence ID" value="NZ_CP069793.1"/>
</dbReference>
<gene>
    <name evidence="1" type="ORF">NCTC11343_01017</name>
</gene>
<evidence type="ECO:0000313" key="2">
    <source>
        <dbReference type="Proteomes" id="UP000251241"/>
    </source>
</evidence>
<dbReference type="AlphaFoldDB" id="A0A2X2IYU4"/>
<protein>
    <submittedName>
        <fullName evidence="1">Uncharacterized protein</fullName>
    </submittedName>
</protein>
<dbReference type="GeneID" id="97178571"/>
<proteinExistence type="predicted"/>
<accession>A0A2X2IYU4</accession>
<sequence length="135" mass="14691">MKKVALSALIAGFFVISCINSTTKKVEVKDTTAAIDLKKDTAEMSVENSGGEVPIPKFSSAETQKLAEDYTKYIKEFIAVAKSGDVVKLKELAAKRQEWAAKETDAVAKFTPEDAKLWKAYAENLGRALTASLTK</sequence>
<evidence type="ECO:0000313" key="1">
    <source>
        <dbReference type="EMBL" id="SPZ84476.1"/>
    </source>
</evidence>
<organism evidence="1 2">
    <name type="scientific">Sphingobacterium multivorum</name>
    <dbReference type="NCBI Taxonomy" id="28454"/>
    <lineage>
        <taxon>Bacteria</taxon>
        <taxon>Pseudomonadati</taxon>
        <taxon>Bacteroidota</taxon>
        <taxon>Sphingobacteriia</taxon>
        <taxon>Sphingobacteriales</taxon>
        <taxon>Sphingobacteriaceae</taxon>
        <taxon>Sphingobacterium</taxon>
    </lineage>
</organism>